<keyword evidence="7 13" id="KW-0418">Kinase</keyword>
<dbReference type="AlphaFoldDB" id="A0A558ANZ8"/>
<dbReference type="EC" id="2.7.13.3" evidence="3"/>
<evidence type="ECO:0000313" key="14">
    <source>
        <dbReference type="Proteomes" id="UP000318578"/>
    </source>
</evidence>
<keyword evidence="10 11" id="KW-0472">Membrane</keyword>
<feature type="transmembrane region" description="Helical" evidence="11">
    <location>
        <begin position="20"/>
        <end position="44"/>
    </location>
</feature>
<dbReference type="RefSeq" id="WP_144631989.1">
    <property type="nucleotide sequence ID" value="NZ_BNAX01000008.1"/>
</dbReference>
<dbReference type="GO" id="GO:0000155">
    <property type="term" value="F:phosphorelay sensor kinase activity"/>
    <property type="evidence" value="ECO:0007669"/>
    <property type="project" value="InterPro"/>
</dbReference>
<gene>
    <name evidence="13" type="ORF">FNH06_00755</name>
</gene>
<dbReference type="InterPro" id="IPR036890">
    <property type="entry name" value="HATPase_C_sf"/>
</dbReference>
<evidence type="ECO:0000256" key="2">
    <source>
        <dbReference type="ARBA" id="ARBA00004236"/>
    </source>
</evidence>
<dbReference type="SUPFAM" id="SSF55874">
    <property type="entry name" value="ATPase domain of HSP90 chaperone/DNA topoisomerase II/histidine kinase"/>
    <property type="match status" value="1"/>
</dbReference>
<dbReference type="EMBL" id="VJZA01000001">
    <property type="protein sequence ID" value="TVT25991.1"/>
    <property type="molecule type" value="Genomic_DNA"/>
</dbReference>
<keyword evidence="9" id="KW-0902">Two-component regulatory system</keyword>
<accession>A0A558ANZ8</accession>
<dbReference type="InterPro" id="IPR005467">
    <property type="entry name" value="His_kinase_dom"/>
</dbReference>
<dbReference type="Proteomes" id="UP000318578">
    <property type="component" value="Unassembled WGS sequence"/>
</dbReference>
<evidence type="ECO:0000256" key="9">
    <source>
        <dbReference type="ARBA" id="ARBA00023012"/>
    </source>
</evidence>
<dbReference type="InterPro" id="IPR003594">
    <property type="entry name" value="HATPase_dom"/>
</dbReference>
<name>A0A558ANZ8_9PSEU</name>
<dbReference type="InterPro" id="IPR003661">
    <property type="entry name" value="HisK_dim/P_dom"/>
</dbReference>
<reference evidence="13 14" key="1">
    <citation type="submission" date="2019-07" db="EMBL/GenBank/DDBJ databases">
        <title>New species of Amycolatopsis and Streptomyces.</title>
        <authorList>
            <person name="Duangmal K."/>
            <person name="Teo W.F.A."/>
            <person name="Lipun K."/>
        </authorList>
    </citation>
    <scope>NUCLEOTIDE SEQUENCE [LARGE SCALE GENOMIC DNA]</scope>
    <source>
        <strain evidence="13 14">JCM 30562</strain>
    </source>
</reference>
<dbReference type="Pfam" id="PF02518">
    <property type="entry name" value="HATPase_c"/>
    <property type="match status" value="1"/>
</dbReference>
<dbReference type="InterPro" id="IPR004358">
    <property type="entry name" value="Sig_transdc_His_kin-like_C"/>
</dbReference>
<dbReference type="Gene3D" id="1.10.287.130">
    <property type="match status" value="1"/>
</dbReference>
<dbReference type="CDD" id="cd00075">
    <property type="entry name" value="HATPase"/>
    <property type="match status" value="1"/>
</dbReference>
<keyword evidence="6 11" id="KW-0812">Transmembrane</keyword>
<dbReference type="SMART" id="SM00387">
    <property type="entry name" value="HATPase_c"/>
    <property type="match status" value="1"/>
</dbReference>
<dbReference type="Gene3D" id="3.30.565.10">
    <property type="entry name" value="Histidine kinase-like ATPase, C-terminal domain"/>
    <property type="match status" value="1"/>
</dbReference>
<dbReference type="GO" id="GO:0005886">
    <property type="term" value="C:plasma membrane"/>
    <property type="evidence" value="ECO:0007669"/>
    <property type="project" value="UniProtKB-SubCell"/>
</dbReference>
<dbReference type="PANTHER" id="PTHR45436:SF5">
    <property type="entry name" value="SENSOR HISTIDINE KINASE TRCS"/>
    <property type="match status" value="1"/>
</dbReference>
<dbReference type="OrthoDB" id="9786919at2"/>
<evidence type="ECO:0000256" key="5">
    <source>
        <dbReference type="ARBA" id="ARBA00022679"/>
    </source>
</evidence>
<protein>
    <recommendedName>
        <fullName evidence="3">histidine kinase</fullName>
        <ecNumber evidence="3">2.7.13.3</ecNumber>
    </recommendedName>
</protein>
<evidence type="ECO:0000256" key="10">
    <source>
        <dbReference type="ARBA" id="ARBA00023136"/>
    </source>
</evidence>
<evidence type="ECO:0000256" key="11">
    <source>
        <dbReference type="SAM" id="Phobius"/>
    </source>
</evidence>
<dbReference type="InterPro" id="IPR036097">
    <property type="entry name" value="HisK_dim/P_sf"/>
</dbReference>
<keyword evidence="5" id="KW-0808">Transferase</keyword>
<dbReference type="InterPro" id="IPR050428">
    <property type="entry name" value="TCS_sensor_his_kinase"/>
</dbReference>
<comment type="caution">
    <text evidence="13">The sequence shown here is derived from an EMBL/GenBank/DDBJ whole genome shotgun (WGS) entry which is preliminary data.</text>
</comment>
<dbReference type="SMART" id="SM00388">
    <property type="entry name" value="HisKA"/>
    <property type="match status" value="1"/>
</dbReference>
<evidence type="ECO:0000256" key="6">
    <source>
        <dbReference type="ARBA" id="ARBA00022692"/>
    </source>
</evidence>
<dbReference type="CDD" id="cd00082">
    <property type="entry name" value="HisKA"/>
    <property type="match status" value="1"/>
</dbReference>
<keyword evidence="4" id="KW-0597">Phosphoprotein</keyword>
<dbReference type="SUPFAM" id="SSF47384">
    <property type="entry name" value="Homodimeric domain of signal transducing histidine kinase"/>
    <property type="match status" value="1"/>
</dbReference>
<organism evidence="13 14">
    <name type="scientific">Amycolatopsis acidiphila</name>
    <dbReference type="NCBI Taxonomy" id="715473"/>
    <lineage>
        <taxon>Bacteria</taxon>
        <taxon>Bacillati</taxon>
        <taxon>Actinomycetota</taxon>
        <taxon>Actinomycetes</taxon>
        <taxon>Pseudonocardiales</taxon>
        <taxon>Pseudonocardiaceae</taxon>
        <taxon>Amycolatopsis</taxon>
    </lineage>
</organism>
<dbReference type="Pfam" id="PF00512">
    <property type="entry name" value="HisKA"/>
    <property type="match status" value="1"/>
</dbReference>
<evidence type="ECO:0000259" key="12">
    <source>
        <dbReference type="PROSITE" id="PS50109"/>
    </source>
</evidence>
<dbReference type="PANTHER" id="PTHR45436">
    <property type="entry name" value="SENSOR HISTIDINE KINASE YKOH"/>
    <property type="match status" value="1"/>
</dbReference>
<comment type="subcellular location">
    <subcellularLocation>
        <location evidence="2">Cell membrane</location>
    </subcellularLocation>
</comment>
<evidence type="ECO:0000313" key="13">
    <source>
        <dbReference type="EMBL" id="TVT25991.1"/>
    </source>
</evidence>
<comment type="catalytic activity">
    <reaction evidence="1">
        <text>ATP + protein L-histidine = ADP + protein N-phospho-L-histidine.</text>
        <dbReference type="EC" id="2.7.13.3"/>
    </reaction>
</comment>
<evidence type="ECO:0000256" key="4">
    <source>
        <dbReference type="ARBA" id="ARBA00022553"/>
    </source>
</evidence>
<dbReference type="PROSITE" id="PS50109">
    <property type="entry name" value="HIS_KIN"/>
    <property type="match status" value="1"/>
</dbReference>
<sequence length="402" mass="42044">MSHGTSVPEARLLRRTALAAGLQSALAVAITVGVLCGVSVLMVLRSQEAEQSTMLTTTVERTDDVTDPPAGVWLAIERGGRLDIGPGLPPGALDRGAIAATEADGASRTSDISVQHGEYRTLTQRRGDEVVQAVLDLRPAHVERGRLLKALLVTGTVGLVLAAAAGVWSGRRALVPLATALSLQRRFVADAGHELRTPLTLLSTRAQLLQRHAANTPLKSEVDELVSDTRQLTDILEDLLLAADPRQDHPHERVDLTSVVRDAVSAARPAATEQGVDLDLADSAPAPVAGAAVALRRAVTALLDNALRHARSSVTIAVHPSAKHVTLTVTDDGPGIDPAIMPTLFARFASGPAEVTGRRRYGLGLALVSEITARHGGTVSAQNAPTGGAVLRLTLPTGADQR</sequence>
<feature type="transmembrane region" description="Helical" evidence="11">
    <location>
        <begin position="147"/>
        <end position="168"/>
    </location>
</feature>
<proteinExistence type="predicted"/>
<dbReference type="PRINTS" id="PR00344">
    <property type="entry name" value="BCTRLSENSOR"/>
</dbReference>
<evidence type="ECO:0000256" key="1">
    <source>
        <dbReference type="ARBA" id="ARBA00000085"/>
    </source>
</evidence>
<evidence type="ECO:0000256" key="8">
    <source>
        <dbReference type="ARBA" id="ARBA00022989"/>
    </source>
</evidence>
<keyword evidence="8 11" id="KW-1133">Transmembrane helix</keyword>
<feature type="domain" description="Histidine kinase" evidence="12">
    <location>
        <begin position="190"/>
        <end position="399"/>
    </location>
</feature>
<keyword evidence="14" id="KW-1185">Reference proteome</keyword>
<evidence type="ECO:0000256" key="3">
    <source>
        <dbReference type="ARBA" id="ARBA00012438"/>
    </source>
</evidence>
<evidence type="ECO:0000256" key="7">
    <source>
        <dbReference type="ARBA" id="ARBA00022777"/>
    </source>
</evidence>